<feature type="region of interest" description="Disordered" evidence="8">
    <location>
        <begin position="1"/>
        <end position="23"/>
    </location>
</feature>
<dbReference type="SUPFAM" id="SSF46689">
    <property type="entry name" value="Homeodomain-like"/>
    <property type="match status" value="1"/>
</dbReference>
<evidence type="ECO:0000256" key="5">
    <source>
        <dbReference type="PROSITE-ProRule" id="PRU00108"/>
    </source>
</evidence>
<dbReference type="PROSITE" id="PS50071">
    <property type="entry name" value="HOMEOBOX_2"/>
    <property type="match status" value="1"/>
</dbReference>
<dbReference type="InterPro" id="IPR001356">
    <property type="entry name" value="HD"/>
</dbReference>
<dbReference type="GO" id="GO:0000981">
    <property type="term" value="F:DNA-binding transcription factor activity, RNA polymerase II-specific"/>
    <property type="evidence" value="ECO:0007669"/>
    <property type="project" value="TreeGrafter"/>
</dbReference>
<dbReference type="PANTHER" id="PTHR15467">
    <property type="entry name" value="ZINC-FINGERS AND HOMEOBOXES RELATED"/>
    <property type="match status" value="1"/>
</dbReference>
<evidence type="ECO:0000259" key="9">
    <source>
        <dbReference type="PROSITE" id="PS50071"/>
    </source>
</evidence>
<reference evidence="10" key="1">
    <citation type="journal article" date="2017" name="Nature">
        <title>The genome of Chenopodium quinoa.</title>
        <authorList>
            <person name="Jarvis D.E."/>
            <person name="Ho Y.S."/>
            <person name="Lightfoot D.J."/>
            <person name="Schmoeckel S.M."/>
            <person name="Li B."/>
            <person name="Borm T.J.A."/>
            <person name="Ohyanagi H."/>
            <person name="Mineta K."/>
            <person name="Michell C.T."/>
            <person name="Saber N."/>
            <person name="Kharbatia N.M."/>
            <person name="Rupper R.R."/>
            <person name="Sharp A.R."/>
            <person name="Dally N."/>
            <person name="Boughton B.A."/>
            <person name="Woo Y.H."/>
            <person name="Gao G."/>
            <person name="Schijlen E.G.W.M."/>
            <person name="Guo X."/>
            <person name="Momin A.A."/>
            <person name="Negrao S."/>
            <person name="Al-Babili S."/>
            <person name="Gehring C."/>
            <person name="Roessner U."/>
            <person name="Jung C."/>
            <person name="Murphy K."/>
            <person name="Arold S.T."/>
            <person name="Gojobori T."/>
            <person name="van der Linden C.G."/>
            <person name="van Loo E.N."/>
            <person name="Jellen E.N."/>
            <person name="Maughan P.J."/>
            <person name="Tester M."/>
        </authorList>
    </citation>
    <scope>NUCLEOTIDE SEQUENCE [LARGE SCALE GENOMIC DNA]</scope>
    <source>
        <strain evidence="10">cv. PI 614886</strain>
    </source>
</reference>
<dbReference type="GO" id="GO:2000022">
    <property type="term" value="P:regulation of jasmonic acid mediated signaling pathway"/>
    <property type="evidence" value="ECO:0007669"/>
    <property type="project" value="EnsemblPlants"/>
</dbReference>
<reference evidence="10" key="2">
    <citation type="submission" date="2021-03" db="UniProtKB">
        <authorList>
            <consortium name="EnsemblPlants"/>
        </authorList>
    </citation>
    <scope>IDENTIFICATION</scope>
</reference>
<dbReference type="PANTHER" id="PTHR15467:SF9">
    <property type="entry name" value="HOMEOBOX DOMAIN-CONTAINING PROTEIN"/>
    <property type="match status" value="1"/>
</dbReference>
<dbReference type="Gramene" id="AUR62030642-RA">
    <property type="protein sequence ID" value="AUR62030642-RA:cds"/>
    <property type="gene ID" value="AUR62030642"/>
</dbReference>
<dbReference type="GO" id="GO:0010118">
    <property type="term" value="P:stomatal movement"/>
    <property type="evidence" value="ECO:0007669"/>
    <property type="project" value="EnsemblPlants"/>
</dbReference>
<evidence type="ECO:0000256" key="7">
    <source>
        <dbReference type="SAM" id="Coils"/>
    </source>
</evidence>
<dbReference type="CDD" id="cd00086">
    <property type="entry name" value="homeodomain"/>
    <property type="match status" value="1"/>
</dbReference>
<dbReference type="GO" id="GO:0009867">
    <property type="term" value="P:jasmonic acid mediated signaling pathway"/>
    <property type="evidence" value="ECO:0007669"/>
    <property type="project" value="EnsemblPlants"/>
</dbReference>
<evidence type="ECO:0000256" key="2">
    <source>
        <dbReference type="ARBA" id="ARBA00023125"/>
    </source>
</evidence>
<evidence type="ECO:0000256" key="6">
    <source>
        <dbReference type="RuleBase" id="RU000682"/>
    </source>
</evidence>
<protein>
    <recommendedName>
        <fullName evidence="9">Homeobox domain-containing protein</fullName>
    </recommendedName>
</protein>
<dbReference type="EnsemblPlants" id="AUR62030642-RA">
    <property type="protein sequence ID" value="AUR62030642-RA:cds"/>
    <property type="gene ID" value="AUR62030642"/>
</dbReference>
<evidence type="ECO:0000256" key="3">
    <source>
        <dbReference type="ARBA" id="ARBA00023155"/>
    </source>
</evidence>
<feature type="DNA-binding region" description="Homeobox" evidence="5">
    <location>
        <begin position="133"/>
        <end position="186"/>
    </location>
</feature>
<dbReference type="SMART" id="SM00389">
    <property type="entry name" value="HOX"/>
    <property type="match status" value="1"/>
</dbReference>
<dbReference type="GO" id="GO:0002229">
    <property type="term" value="P:defense response to oomycetes"/>
    <property type="evidence" value="ECO:0007669"/>
    <property type="project" value="EnsemblPlants"/>
</dbReference>
<feature type="region of interest" description="Disordered" evidence="8">
    <location>
        <begin position="182"/>
        <end position="207"/>
    </location>
</feature>
<name>A0A803MJQ9_CHEQI</name>
<evidence type="ECO:0000256" key="1">
    <source>
        <dbReference type="ARBA" id="ARBA00004123"/>
    </source>
</evidence>
<dbReference type="Pfam" id="PF00046">
    <property type="entry name" value="Homeodomain"/>
    <property type="match status" value="1"/>
</dbReference>
<dbReference type="GO" id="GO:0009682">
    <property type="term" value="P:induced systemic resistance"/>
    <property type="evidence" value="ECO:0007669"/>
    <property type="project" value="EnsemblPlants"/>
</dbReference>
<evidence type="ECO:0000313" key="10">
    <source>
        <dbReference type="EnsemblPlants" id="AUR62030642-RA:cds"/>
    </source>
</evidence>
<dbReference type="GO" id="GO:2000071">
    <property type="term" value="P:regulation of defense response by callose deposition"/>
    <property type="evidence" value="ECO:0007669"/>
    <property type="project" value="EnsemblPlants"/>
</dbReference>
<dbReference type="GO" id="GO:0009738">
    <property type="term" value="P:abscisic acid-activated signaling pathway"/>
    <property type="evidence" value="ECO:0007669"/>
    <property type="project" value="EnsemblPlants"/>
</dbReference>
<dbReference type="GO" id="GO:0050832">
    <property type="term" value="P:defense response to fungus"/>
    <property type="evidence" value="ECO:0007669"/>
    <property type="project" value="EnsemblPlants"/>
</dbReference>
<keyword evidence="7" id="KW-0175">Coiled coil</keyword>
<keyword evidence="4 5" id="KW-0539">Nucleus</keyword>
<dbReference type="AlphaFoldDB" id="A0A803MJQ9"/>
<dbReference type="InterPro" id="IPR009057">
    <property type="entry name" value="Homeodomain-like_sf"/>
</dbReference>
<accession>A0A803MJQ9</accession>
<dbReference type="GO" id="GO:0009787">
    <property type="term" value="P:regulation of abscisic acid-activated signaling pathway"/>
    <property type="evidence" value="ECO:0007669"/>
    <property type="project" value="EnsemblPlants"/>
</dbReference>
<proteinExistence type="predicted"/>
<dbReference type="Proteomes" id="UP000596660">
    <property type="component" value="Unplaced"/>
</dbReference>
<feature type="coiled-coil region" evidence="7">
    <location>
        <begin position="30"/>
        <end position="76"/>
    </location>
</feature>
<evidence type="ECO:0000313" key="11">
    <source>
        <dbReference type="Proteomes" id="UP000596660"/>
    </source>
</evidence>
<dbReference type="OMA" id="EICWSAR"/>
<comment type="subcellular location">
    <subcellularLocation>
        <location evidence="1 5 6">Nucleus</location>
    </subcellularLocation>
</comment>
<dbReference type="GO" id="GO:0009414">
    <property type="term" value="P:response to water deprivation"/>
    <property type="evidence" value="ECO:0007669"/>
    <property type="project" value="EnsemblPlants"/>
</dbReference>
<evidence type="ECO:0000256" key="8">
    <source>
        <dbReference type="SAM" id="MobiDB-lite"/>
    </source>
</evidence>
<dbReference type="GO" id="GO:0003677">
    <property type="term" value="F:DNA binding"/>
    <property type="evidence" value="ECO:0007669"/>
    <property type="project" value="UniProtKB-UniRule"/>
</dbReference>
<evidence type="ECO:0000256" key="4">
    <source>
        <dbReference type="ARBA" id="ARBA00023242"/>
    </source>
</evidence>
<sequence>MISSCCLQSPKKEDSNKDDDIDEDGFEALFKQLEEDLKRDEEFLDDGEDEISEEELAMLERELEEALAEDENMSALLSVMTNDAAEGKSWQLRRLAQALKVGRRKTSMNLEQKMLSENGDCSEQEICWSARKRLKKVQVETLENVYRRTKRPTNTMISSIAHVTNLPRRRILKWFEDKRADEGVPADPASAQQRPYRRSSSESVFTQ</sequence>
<organism evidence="10 11">
    <name type="scientific">Chenopodium quinoa</name>
    <name type="common">Quinoa</name>
    <dbReference type="NCBI Taxonomy" id="63459"/>
    <lineage>
        <taxon>Eukaryota</taxon>
        <taxon>Viridiplantae</taxon>
        <taxon>Streptophyta</taxon>
        <taxon>Embryophyta</taxon>
        <taxon>Tracheophyta</taxon>
        <taxon>Spermatophyta</taxon>
        <taxon>Magnoliopsida</taxon>
        <taxon>eudicotyledons</taxon>
        <taxon>Gunneridae</taxon>
        <taxon>Pentapetalae</taxon>
        <taxon>Caryophyllales</taxon>
        <taxon>Chenopodiaceae</taxon>
        <taxon>Chenopodioideae</taxon>
        <taxon>Atripliceae</taxon>
        <taxon>Chenopodium</taxon>
    </lineage>
</organism>
<keyword evidence="2 5" id="KW-0238">DNA-binding</keyword>
<feature type="domain" description="Homeobox" evidence="9">
    <location>
        <begin position="131"/>
        <end position="185"/>
    </location>
</feature>
<dbReference type="Gene3D" id="1.10.10.60">
    <property type="entry name" value="Homeodomain-like"/>
    <property type="match status" value="1"/>
</dbReference>
<keyword evidence="11" id="KW-1185">Reference proteome</keyword>
<keyword evidence="3 5" id="KW-0371">Homeobox</keyword>
<dbReference type="GO" id="GO:0005634">
    <property type="term" value="C:nucleus"/>
    <property type="evidence" value="ECO:0007669"/>
    <property type="project" value="UniProtKB-SubCell"/>
</dbReference>